<evidence type="ECO:0000313" key="5">
    <source>
        <dbReference type="Proteomes" id="UP000317982"/>
    </source>
</evidence>
<reference evidence="4 5" key="1">
    <citation type="submission" date="2019-07" db="EMBL/GenBank/DDBJ databases">
        <title>Cryptosporangium phraense sp. nov., isolated from plant litter.</title>
        <authorList>
            <person name="Suriyachadkun C."/>
        </authorList>
    </citation>
    <scope>NUCLEOTIDE SEQUENCE [LARGE SCALE GENOMIC DNA]</scope>
    <source>
        <strain evidence="4 5">A-T 5661</strain>
    </source>
</reference>
<dbReference type="RefSeq" id="WP_142706899.1">
    <property type="nucleotide sequence ID" value="NZ_VIRS01000017.1"/>
</dbReference>
<dbReference type="SMART" id="SM00065">
    <property type="entry name" value="GAF"/>
    <property type="match status" value="1"/>
</dbReference>
<proteinExistence type="predicted"/>
<dbReference type="AlphaFoldDB" id="A0A545AMV2"/>
<evidence type="ECO:0000256" key="2">
    <source>
        <dbReference type="ARBA" id="ARBA00023163"/>
    </source>
</evidence>
<evidence type="ECO:0000259" key="3">
    <source>
        <dbReference type="PROSITE" id="PS50921"/>
    </source>
</evidence>
<organism evidence="4 5">
    <name type="scientific">Cryptosporangium phraense</name>
    <dbReference type="NCBI Taxonomy" id="2593070"/>
    <lineage>
        <taxon>Bacteria</taxon>
        <taxon>Bacillati</taxon>
        <taxon>Actinomycetota</taxon>
        <taxon>Actinomycetes</taxon>
        <taxon>Cryptosporangiales</taxon>
        <taxon>Cryptosporangiaceae</taxon>
        <taxon>Cryptosporangium</taxon>
    </lineage>
</organism>
<dbReference type="PIRSF" id="PIRSF036625">
    <property type="entry name" value="GAF_ANTAR"/>
    <property type="match status" value="1"/>
</dbReference>
<dbReference type="Proteomes" id="UP000317982">
    <property type="component" value="Unassembled WGS sequence"/>
</dbReference>
<dbReference type="Gene3D" id="1.10.10.10">
    <property type="entry name" value="Winged helix-like DNA-binding domain superfamily/Winged helix DNA-binding domain"/>
    <property type="match status" value="1"/>
</dbReference>
<dbReference type="Pfam" id="PF13185">
    <property type="entry name" value="GAF_2"/>
    <property type="match status" value="1"/>
</dbReference>
<name>A0A545AMV2_9ACTN</name>
<dbReference type="Pfam" id="PF03861">
    <property type="entry name" value="ANTAR"/>
    <property type="match status" value="1"/>
</dbReference>
<dbReference type="SUPFAM" id="SSF55781">
    <property type="entry name" value="GAF domain-like"/>
    <property type="match status" value="1"/>
</dbReference>
<keyword evidence="5" id="KW-1185">Reference proteome</keyword>
<protein>
    <submittedName>
        <fullName evidence="4">GAF and ANTAR domain-containing protein</fullName>
    </submittedName>
</protein>
<evidence type="ECO:0000256" key="1">
    <source>
        <dbReference type="ARBA" id="ARBA00023015"/>
    </source>
</evidence>
<dbReference type="InterPro" id="IPR003018">
    <property type="entry name" value="GAF"/>
</dbReference>
<dbReference type="Gene3D" id="3.30.450.40">
    <property type="match status" value="1"/>
</dbReference>
<keyword evidence="1" id="KW-0805">Transcription regulation</keyword>
<comment type="caution">
    <text evidence="4">The sequence shown here is derived from an EMBL/GenBank/DDBJ whole genome shotgun (WGS) entry which is preliminary data.</text>
</comment>
<dbReference type="InterPro" id="IPR036388">
    <property type="entry name" value="WH-like_DNA-bd_sf"/>
</dbReference>
<dbReference type="InterPro" id="IPR005561">
    <property type="entry name" value="ANTAR"/>
</dbReference>
<evidence type="ECO:0000313" key="4">
    <source>
        <dbReference type="EMBL" id="TQS42591.1"/>
    </source>
</evidence>
<gene>
    <name evidence="4" type="ORF">FL583_23140</name>
</gene>
<feature type="domain" description="ANTAR" evidence="3">
    <location>
        <begin position="166"/>
        <end position="227"/>
    </location>
</feature>
<accession>A0A545AMV2</accession>
<dbReference type="EMBL" id="VIRS01000017">
    <property type="protein sequence ID" value="TQS42591.1"/>
    <property type="molecule type" value="Genomic_DNA"/>
</dbReference>
<sequence>MELSDEQLRELMALSGLVLSQTDLISTLQEVTRIAARIVPGAEAASITALQDGRPAAVAFSDEWSRELDEMQFAEREGPCLDATRTGNLFRVRDLATEGRWPAYVERAVAFGARSVVSLPLHSEGVNFGALNLYSRDPDAFTGEAVALAQVLASHAGQASQVAAAFFRHRDLAEQLREAIRSRTVIDQAIGVLMAQRKVPADDGFTLLREASQHLNVKLREVAQQVVETGELPWSRR</sequence>
<dbReference type="GO" id="GO:0003723">
    <property type="term" value="F:RNA binding"/>
    <property type="evidence" value="ECO:0007669"/>
    <property type="project" value="InterPro"/>
</dbReference>
<dbReference type="InterPro" id="IPR029016">
    <property type="entry name" value="GAF-like_dom_sf"/>
</dbReference>
<dbReference type="InterPro" id="IPR012074">
    <property type="entry name" value="GAF_ANTAR"/>
</dbReference>
<dbReference type="PROSITE" id="PS50921">
    <property type="entry name" value="ANTAR"/>
    <property type="match status" value="1"/>
</dbReference>
<dbReference type="SMART" id="SM01012">
    <property type="entry name" value="ANTAR"/>
    <property type="match status" value="1"/>
</dbReference>
<dbReference type="OrthoDB" id="7466251at2"/>
<keyword evidence="2" id="KW-0804">Transcription</keyword>
<dbReference type="InParanoid" id="A0A545AMV2"/>